<evidence type="ECO:0000256" key="9">
    <source>
        <dbReference type="SAM" id="SignalP"/>
    </source>
</evidence>
<accession>A0A2T7NHN0</accession>
<name>A0A2T7NHN0_POMCA</name>
<dbReference type="OrthoDB" id="1421090at2759"/>
<evidence type="ECO:0000313" key="11">
    <source>
        <dbReference type="EMBL" id="PVD20666.1"/>
    </source>
</evidence>
<comment type="caution">
    <text evidence="11">The sequence shown here is derived from an EMBL/GenBank/DDBJ whole genome shotgun (WGS) entry which is preliminary data.</text>
</comment>
<dbReference type="SMART" id="SM00082">
    <property type="entry name" value="LRRCT"/>
    <property type="match status" value="1"/>
</dbReference>
<dbReference type="InterPro" id="IPR000157">
    <property type="entry name" value="TIR_dom"/>
</dbReference>
<dbReference type="SMART" id="SM00255">
    <property type="entry name" value="TIR"/>
    <property type="match status" value="1"/>
</dbReference>
<evidence type="ECO:0000256" key="4">
    <source>
        <dbReference type="ARBA" id="ARBA00022729"/>
    </source>
</evidence>
<feature type="signal peptide" evidence="9">
    <location>
        <begin position="1"/>
        <end position="19"/>
    </location>
</feature>
<dbReference type="EMBL" id="PZQS01000012">
    <property type="protein sequence ID" value="PVD20666.1"/>
    <property type="molecule type" value="Genomic_DNA"/>
</dbReference>
<reference evidence="11 12" key="1">
    <citation type="submission" date="2018-04" db="EMBL/GenBank/DDBJ databases">
        <title>The genome of golden apple snail Pomacea canaliculata provides insight into stress tolerance and invasive adaptation.</title>
        <authorList>
            <person name="Liu C."/>
            <person name="Liu B."/>
            <person name="Ren Y."/>
            <person name="Zhang Y."/>
            <person name="Wang H."/>
            <person name="Li S."/>
            <person name="Jiang F."/>
            <person name="Yin L."/>
            <person name="Zhang G."/>
            <person name="Qian W."/>
            <person name="Fan W."/>
        </authorList>
    </citation>
    <scope>NUCLEOTIDE SEQUENCE [LARGE SCALE GENOMIC DNA]</scope>
    <source>
        <strain evidence="11">SZHN2017</strain>
        <tissue evidence="11">Muscle</tissue>
    </source>
</reference>
<evidence type="ECO:0000256" key="3">
    <source>
        <dbReference type="ARBA" id="ARBA00022692"/>
    </source>
</evidence>
<dbReference type="PRINTS" id="PR01537">
    <property type="entry name" value="INTRLKN1R1F"/>
</dbReference>
<evidence type="ECO:0000256" key="2">
    <source>
        <dbReference type="ARBA" id="ARBA00022614"/>
    </source>
</evidence>
<dbReference type="STRING" id="400727.A0A2T7NHN0"/>
<dbReference type="PANTHER" id="PTHR24365:SF541">
    <property type="entry name" value="PROTEIN TOLL-RELATED"/>
    <property type="match status" value="1"/>
</dbReference>
<evidence type="ECO:0000256" key="6">
    <source>
        <dbReference type="ARBA" id="ARBA00023136"/>
    </source>
</evidence>
<evidence type="ECO:0000313" key="12">
    <source>
        <dbReference type="Proteomes" id="UP000245119"/>
    </source>
</evidence>
<dbReference type="InterPro" id="IPR035897">
    <property type="entry name" value="Toll_tir_struct_dom_sf"/>
</dbReference>
<feature type="region of interest" description="Disordered" evidence="7">
    <location>
        <begin position="628"/>
        <end position="647"/>
    </location>
</feature>
<dbReference type="PROSITE" id="PS50104">
    <property type="entry name" value="TIR"/>
    <property type="match status" value="1"/>
</dbReference>
<keyword evidence="5 8" id="KW-1133">Transmembrane helix</keyword>
<gene>
    <name evidence="11" type="ORF">C0Q70_18824</name>
</gene>
<dbReference type="InterPro" id="IPR000483">
    <property type="entry name" value="Cys-rich_flank_reg_C"/>
</dbReference>
<keyword evidence="12" id="KW-1185">Reference proteome</keyword>
<dbReference type="Gene3D" id="3.80.10.10">
    <property type="entry name" value="Ribonuclease Inhibitor"/>
    <property type="match status" value="1"/>
</dbReference>
<dbReference type="Gene3D" id="3.40.50.10140">
    <property type="entry name" value="Toll/interleukin-1 receptor homology (TIR) domain"/>
    <property type="match status" value="1"/>
</dbReference>
<dbReference type="GO" id="GO:0038023">
    <property type="term" value="F:signaling receptor activity"/>
    <property type="evidence" value="ECO:0007669"/>
    <property type="project" value="TreeGrafter"/>
</dbReference>
<protein>
    <recommendedName>
        <fullName evidence="10">TIR domain-containing protein</fullName>
    </recommendedName>
</protein>
<sequence>MLYLLVLAAVLVETPETAATTAGNLLPPGWDKICSQTALAANDLNASFECHVTRTAPIKWQLADLRMSLGSFPAESVKVSIDVTCEHGANISLPWPMSAPGLVELKVRDCTLLDKYADFGKSAVLLRDHLRVLDMRNCVWLNGEDILISNLLENLTSEYNCGQDSSIEKYIYRNISDAFTSLENLPLPPSVHTDEKLTSSSPDTPGRRAYSTTAAPDVGQDFKDILQKVFDIDSRCNYEKLEVLDESETNAFPVHAFELMVFGAKYPSLRIMNYSYIGLRGVPQQLKEWPRYFPKLELIDLSRNRISDVTFEFRYPNQVGMTLCLQYNNITKISLDILNNWARIPNLYVDIRHNPIDCNCDLGDFLVQLKNETAWEGSAMNYYLSYVPDLTCFTPRVLKGRRLGSLSPNDLTCPVAQADLRPALAGLVAVAVVLLVLLVFAVRYRREVRILVFTRAHVLLPCGLPLANVDVGLAGGKTYDAFVAYAHDDSEWVLRELCHRLENSSTKARPACKLCIHQRDFVVGKTIIGNIIDNIAASKHIIVVVSPSFVKSSWALQELRQALRQSQEDPCRNVILVMLKEVEPSSMPPVLTRCCKALTCLEASDALFWDRLQYSLHVTEKKKIKLDENDCSNDEDQETKDDVITDGGCNESDDKTIDGRLAKSLFLETMRTISVDSATSFNEEQKLVTPQ</sequence>
<dbReference type="SUPFAM" id="SSF52200">
    <property type="entry name" value="Toll/Interleukin receptor TIR domain"/>
    <property type="match status" value="1"/>
</dbReference>
<evidence type="ECO:0000256" key="7">
    <source>
        <dbReference type="SAM" id="MobiDB-lite"/>
    </source>
</evidence>
<keyword evidence="3 8" id="KW-0812">Transmembrane</keyword>
<keyword evidence="2" id="KW-0433">Leucine-rich repeat</keyword>
<dbReference type="AlphaFoldDB" id="A0A2T7NHN0"/>
<proteinExistence type="predicted"/>
<evidence type="ECO:0000259" key="10">
    <source>
        <dbReference type="PROSITE" id="PS50104"/>
    </source>
</evidence>
<evidence type="ECO:0000256" key="5">
    <source>
        <dbReference type="ARBA" id="ARBA00022989"/>
    </source>
</evidence>
<dbReference type="OMA" id="YANEMTE"/>
<dbReference type="InterPro" id="IPR032675">
    <property type="entry name" value="LRR_dom_sf"/>
</dbReference>
<evidence type="ECO:0000256" key="8">
    <source>
        <dbReference type="SAM" id="Phobius"/>
    </source>
</evidence>
<feature type="compositionally biased region" description="Acidic residues" evidence="7">
    <location>
        <begin position="629"/>
        <end position="639"/>
    </location>
</feature>
<feature type="chain" id="PRO_5015680018" description="TIR domain-containing protein" evidence="9">
    <location>
        <begin position="20"/>
        <end position="691"/>
    </location>
</feature>
<feature type="transmembrane region" description="Helical" evidence="8">
    <location>
        <begin position="423"/>
        <end position="442"/>
    </location>
</feature>
<dbReference type="SUPFAM" id="SSF52058">
    <property type="entry name" value="L domain-like"/>
    <property type="match status" value="1"/>
</dbReference>
<dbReference type="PANTHER" id="PTHR24365">
    <property type="entry name" value="TOLL-LIKE RECEPTOR"/>
    <property type="match status" value="1"/>
</dbReference>
<dbReference type="Pfam" id="PF01582">
    <property type="entry name" value="TIR"/>
    <property type="match status" value="1"/>
</dbReference>
<comment type="subcellular location">
    <subcellularLocation>
        <location evidence="1">Membrane</location>
        <topology evidence="1">Single-pass membrane protein</topology>
    </subcellularLocation>
</comment>
<organism evidence="11 12">
    <name type="scientific">Pomacea canaliculata</name>
    <name type="common">Golden apple snail</name>
    <dbReference type="NCBI Taxonomy" id="400727"/>
    <lineage>
        <taxon>Eukaryota</taxon>
        <taxon>Metazoa</taxon>
        <taxon>Spiralia</taxon>
        <taxon>Lophotrochozoa</taxon>
        <taxon>Mollusca</taxon>
        <taxon>Gastropoda</taxon>
        <taxon>Caenogastropoda</taxon>
        <taxon>Architaenioglossa</taxon>
        <taxon>Ampullarioidea</taxon>
        <taxon>Ampullariidae</taxon>
        <taxon>Pomacea</taxon>
    </lineage>
</organism>
<dbReference type="GO" id="GO:0007165">
    <property type="term" value="P:signal transduction"/>
    <property type="evidence" value="ECO:0007669"/>
    <property type="project" value="InterPro"/>
</dbReference>
<dbReference type="Proteomes" id="UP000245119">
    <property type="component" value="Linkage Group LG12"/>
</dbReference>
<evidence type="ECO:0000256" key="1">
    <source>
        <dbReference type="ARBA" id="ARBA00004167"/>
    </source>
</evidence>
<feature type="domain" description="TIR" evidence="10">
    <location>
        <begin position="477"/>
        <end position="616"/>
    </location>
</feature>
<keyword evidence="4 9" id="KW-0732">Signal</keyword>
<feature type="region of interest" description="Disordered" evidence="7">
    <location>
        <begin position="186"/>
        <end position="213"/>
    </location>
</feature>
<keyword evidence="6 8" id="KW-0472">Membrane</keyword>
<dbReference type="GO" id="GO:0005886">
    <property type="term" value="C:plasma membrane"/>
    <property type="evidence" value="ECO:0007669"/>
    <property type="project" value="TreeGrafter"/>
</dbReference>